<dbReference type="Pfam" id="PF07690">
    <property type="entry name" value="MFS_1"/>
    <property type="match status" value="1"/>
</dbReference>
<feature type="transmembrane region" description="Helical" evidence="7">
    <location>
        <begin position="131"/>
        <end position="150"/>
    </location>
</feature>
<feature type="transmembrane region" description="Helical" evidence="7">
    <location>
        <begin position="374"/>
        <end position="395"/>
    </location>
</feature>
<keyword evidence="5 7" id="KW-0472">Membrane</keyword>
<feature type="transmembrane region" description="Helical" evidence="7">
    <location>
        <begin position="97"/>
        <end position="124"/>
    </location>
</feature>
<evidence type="ECO:0000256" key="6">
    <source>
        <dbReference type="SAM" id="MobiDB-lite"/>
    </source>
</evidence>
<feature type="region of interest" description="Disordered" evidence="6">
    <location>
        <begin position="1"/>
        <end position="23"/>
    </location>
</feature>
<dbReference type="InterPro" id="IPR011701">
    <property type="entry name" value="MFS"/>
</dbReference>
<name>A0A9P6AGY2_9AGAM</name>
<evidence type="ECO:0000256" key="4">
    <source>
        <dbReference type="ARBA" id="ARBA00022989"/>
    </source>
</evidence>
<protein>
    <recommendedName>
        <fullName evidence="10">MFS general substrate transporter</fullName>
    </recommendedName>
</protein>
<feature type="transmembrane region" description="Helical" evidence="7">
    <location>
        <begin position="38"/>
        <end position="58"/>
    </location>
</feature>
<gene>
    <name evidence="8" type="ORF">BS47DRAFT_1368087</name>
</gene>
<evidence type="ECO:0000256" key="3">
    <source>
        <dbReference type="ARBA" id="ARBA00022692"/>
    </source>
</evidence>
<proteinExistence type="predicted"/>
<dbReference type="PANTHER" id="PTHR43791">
    <property type="entry name" value="PERMEASE-RELATED"/>
    <property type="match status" value="1"/>
</dbReference>
<evidence type="ECO:0008006" key="10">
    <source>
        <dbReference type="Google" id="ProtNLM"/>
    </source>
</evidence>
<accession>A0A9P6AGY2</accession>
<dbReference type="AlphaFoldDB" id="A0A9P6AGY2"/>
<keyword evidence="4 7" id="KW-1133">Transmembrane helix</keyword>
<keyword evidence="3 7" id="KW-0812">Transmembrane</keyword>
<evidence type="ECO:0000256" key="1">
    <source>
        <dbReference type="ARBA" id="ARBA00004141"/>
    </source>
</evidence>
<evidence type="ECO:0000256" key="7">
    <source>
        <dbReference type="SAM" id="Phobius"/>
    </source>
</evidence>
<comment type="subcellular location">
    <subcellularLocation>
        <location evidence="1">Membrane</location>
        <topology evidence="1">Multi-pass membrane protein</topology>
    </subcellularLocation>
</comment>
<keyword evidence="2" id="KW-0813">Transport</keyword>
<dbReference type="SUPFAM" id="SSF103473">
    <property type="entry name" value="MFS general substrate transporter"/>
    <property type="match status" value="1"/>
</dbReference>
<dbReference type="Gene3D" id="1.20.1250.20">
    <property type="entry name" value="MFS general substrate transporter like domains"/>
    <property type="match status" value="1"/>
</dbReference>
<evidence type="ECO:0000256" key="5">
    <source>
        <dbReference type="ARBA" id="ARBA00023136"/>
    </source>
</evidence>
<dbReference type="GO" id="GO:0022857">
    <property type="term" value="F:transmembrane transporter activity"/>
    <property type="evidence" value="ECO:0007669"/>
    <property type="project" value="InterPro"/>
</dbReference>
<dbReference type="PANTHER" id="PTHR43791:SF19">
    <property type="entry name" value="TRANSPORTER, PUTATIVE (AFU_ORTHOLOGUE AFUA_1G01812)-RELATED"/>
    <property type="match status" value="1"/>
</dbReference>
<dbReference type="InterPro" id="IPR036259">
    <property type="entry name" value="MFS_trans_sf"/>
</dbReference>
<dbReference type="GO" id="GO:0016020">
    <property type="term" value="C:membrane"/>
    <property type="evidence" value="ECO:0007669"/>
    <property type="project" value="UniProtKB-SubCell"/>
</dbReference>
<sequence>MDEKSANAYTGSEEGTVDSLDMTPSQERALKRRIDIAIIPYCSLLYLLSASALTHPLFAAEGWVFPVSDFLDRVNIGQAVLAGLQKDLHLKGNQYDIALTVFFVSWISFIMVSWSIVMTLMGVVNNFGGLVATRFMLGLAEGLYCLSAIVPEPYRVFLGGLFPGITFLLTTWYNRNEQNWAISLFFAGASLAGAFGGILAFGIRHMAHVGGKDGWSWIFILEGLLTFLCAIPAWWLVPDFPEDHRVLKGIDSERWLHRLAKNHGVTSAPLPFSWRQVHRDYPAALLPSPFHADNHQGTGVLERKREFAQCTTLFFGFLTTLLVAIVSDRLLQRGIFIIGGMLSVIVGYAILLTNVSSGIKYFYPRSYGPVYTRAAAMGFFFSVGNSAGLISSNVYPSSAAPRYFKGHGIALAFSFLAIVCVSILMVSNSRENARRDRVYGVAALDGSDAHPRKVLTPDQKATWGLEGLSELQIIELGDRHPGE</sequence>
<feature type="transmembrane region" description="Helical" evidence="7">
    <location>
        <begin position="407"/>
        <end position="427"/>
    </location>
</feature>
<evidence type="ECO:0000256" key="2">
    <source>
        <dbReference type="ARBA" id="ARBA00022448"/>
    </source>
</evidence>
<comment type="caution">
    <text evidence="8">The sequence shown here is derived from an EMBL/GenBank/DDBJ whole genome shotgun (WGS) entry which is preliminary data.</text>
</comment>
<dbReference type="EMBL" id="MU129155">
    <property type="protein sequence ID" value="KAF9505397.1"/>
    <property type="molecule type" value="Genomic_DNA"/>
</dbReference>
<feature type="transmembrane region" description="Helical" evidence="7">
    <location>
        <begin position="156"/>
        <end position="173"/>
    </location>
</feature>
<evidence type="ECO:0000313" key="9">
    <source>
        <dbReference type="Proteomes" id="UP000886523"/>
    </source>
</evidence>
<feature type="transmembrane region" description="Helical" evidence="7">
    <location>
        <begin position="180"/>
        <end position="203"/>
    </location>
</feature>
<feature type="transmembrane region" description="Helical" evidence="7">
    <location>
        <begin position="215"/>
        <end position="237"/>
    </location>
</feature>
<dbReference type="Proteomes" id="UP000886523">
    <property type="component" value="Unassembled WGS sequence"/>
</dbReference>
<organism evidence="8 9">
    <name type="scientific">Hydnum rufescens UP504</name>
    <dbReference type="NCBI Taxonomy" id="1448309"/>
    <lineage>
        <taxon>Eukaryota</taxon>
        <taxon>Fungi</taxon>
        <taxon>Dikarya</taxon>
        <taxon>Basidiomycota</taxon>
        <taxon>Agaricomycotina</taxon>
        <taxon>Agaricomycetes</taxon>
        <taxon>Cantharellales</taxon>
        <taxon>Hydnaceae</taxon>
        <taxon>Hydnum</taxon>
    </lineage>
</organism>
<evidence type="ECO:0000313" key="8">
    <source>
        <dbReference type="EMBL" id="KAF9505397.1"/>
    </source>
</evidence>
<reference evidence="8" key="1">
    <citation type="journal article" date="2020" name="Nat. Commun.">
        <title>Large-scale genome sequencing of mycorrhizal fungi provides insights into the early evolution of symbiotic traits.</title>
        <authorList>
            <person name="Miyauchi S."/>
            <person name="Kiss E."/>
            <person name="Kuo A."/>
            <person name="Drula E."/>
            <person name="Kohler A."/>
            <person name="Sanchez-Garcia M."/>
            <person name="Morin E."/>
            <person name="Andreopoulos B."/>
            <person name="Barry K.W."/>
            <person name="Bonito G."/>
            <person name="Buee M."/>
            <person name="Carver A."/>
            <person name="Chen C."/>
            <person name="Cichocki N."/>
            <person name="Clum A."/>
            <person name="Culley D."/>
            <person name="Crous P.W."/>
            <person name="Fauchery L."/>
            <person name="Girlanda M."/>
            <person name="Hayes R.D."/>
            <person name="Keri Z."/>
            <person name="LaButti K."/>
            <person name="Lipzen A."/>
            <person name="Lombard V."/>
            <person name="Magnuson J."/>
            <person name="Maillard F."/>
            <person name="Murat C."/>
            <person name="Nolan M."/>
            <person name="Ohm R.A."/>
            <person name="Pangilinan J."/>
            <person name="Pereira M.F."/>
            <person name="Perotto S."/>
            <person name="Peter M."/>
            <person name="Pfister S."/>
            <person name="Riley R."/>
            <person name="Sitrit Y."/>
            <person name="Stielow J.B."/>
            <person name="Szollosi G."/>
            <person name="Zifcakova L."/>
            <person name="Stursova M."/>
            <person name="Spatafora J.W."/>
            <person name="Tedersoo L."/>
            <person name="Vaario L.M."/>
            <person name="Yamada A."/>
            <person name="Yan M."/>
            <person name="Wang P."/>
            <person name="Xu J."/>
            <person name="Bruns T."/>
            <person name="Baldrian P."/>
            <person name="Vilgalys R."/>
            <person name="Dunand C."/>
            <person name="Henrissat B."/>
            <person name="Grigoriev I.V."/>
            <person name="Hibbett D."/>
            <person name="Nagy L.G."/>
            <person name="Martin F.M."/>
        </authorList>
    </citation>
    <scope>NUCLEOTIDE SEQUENCE</scope>
    <source>
        <strain evidence="8">UP504</strain>
    </source>
</reference>
<feature type="transmembrane region" description="Helical" evidence="7">
    <location>
        <begin position="307"/>
        <end position="327"/>
    </location>
</feature>
<keyword evidence="9" id="KW-1185">Reference proteome</keyword>
<dbReference type="OrthoDB" id="2962993at2759"/>
<feature type="transmembrane region" description="Helical" evidence="7">
    <location>
        <begin position="333"/>
        <end position="353"/>
    </location>
</feature>